<evidence type="ECO:0000256" key="4">
    <source>
        <dbReference type="ARBA" id="ARBA00023136"/>
    </source>
</evidence>
<dbReference type="Proteomes" id="UP000275480">
    <property type="component" value="Unassembled WGS sequence"/>
</dbReference>
<keyword evidence="2 5" id="KW-0812">Transmembrane</keyword>
<reference evidence="7 8" key="1">
    <citation type="submission" date="2018-07" db="EMBL/GenBank/DDBJ databases">
        <title>Identification of spontaneous genetic mutation associated with occurrence of a yellow conidial color mutant of Aspergillus flavus.</title>
        <authorList>
            <person name="Chang P.-K."/>
            <person name="Mack B.M."/>
            <person name="Scharfenstein L."/>
            <person name="Gilbert M.K."/>
        </authorList>
    </citation>
    <scope>NUCLEOTIDE SEQUENCE [LARGE SCALE GENOMIC DNA]</scope>
    <source>
        <strain evidence="7 8">CA14</strain>
    </source>
</reference>
<evidence type="ECO:0000256" key="5">
    <source>
        <dbReference type="SAM" id="Phobius"/>
    </source>
</evidence>
<comment type="subcellular location">
    <subcellularLocation>
        <location evidence="1">Membrane</location>
        <topology evidence="1">Multi-pass membrane protein</topology>
    </subcellularLocation>
</comment>
<evidence type="ECO:0000313" key="8">
    <source>
        <dbReference type="Proteomes" id="UP000275480"/>
    </source>
</evidence>
<evidence type="ECO:0000256" key="3">
    <source>
        <dbReference type="ARBA" id="ARBA00022989"/>
    </source>
</evidence>
<dbReference type="PANTHER" id="PTHR43341:SF6">
    <property type="entry name" value="AMINO ACID TRANSPORTER (EUROFUNG)"/>
    <property type="match status" value="1"/>
</dbReference>
<dbReference type="InterPro" id="IPR004841">
    <property type="entry name" value="AA-permease/SLC12A_dom"/>
</dbReference>
<organism evidence="7 8">
    <name type="scientific">Aspergillus flavus</name>
    <dbReference type="NCBI Taxonomy" id="5059"/>
    <lineage>
        <taxon>Eukaryota</taxon>
        <taxon>Fungi</taxon>
        <taxon>Dikarya</taxon>
        <taxon>Ascomycota</taxon>
        <taxon>Pezizomycotina</taxon>
        <taxon>Eurotiomycetes</taxon>
        <taxon>Eurotiomycetidae</taxon>
        <taxon>Eurotiales</taxon>
        <taxon>Aspergillaceae</taxon>
        <taxon>Aspergillus</taxon>
        <taxon>Aspergillus subgen. Circumdati</taxon>
    </lineage>
</organism>
<sequence>MVGGNPQHDAFGFRAWRDPGPMAEYLHTGDLGRFEGVLAALWTASFTIMGPEFINLIAAEAKRPRVHIKNAFKVIYWLPSVWYRSGIAILSCNGEYESCGTSASHQRPPHHHDLLGWKYIHVLCEPKSIWPVLGQPCTKNGVPIYCVIVVMCFPLLSLLSLGNGSSQALTWLSNRITAGAIIDYIVVCVTYIFFYRACQAQSVDRKTFT</sequence>
<accession>A0AB74CIJ8</accession>
<name>A0AB74CIJ8_ASPFL</name>
<proteinExistence type="predicted"/>
<dbReference type="InterPro" id="IPR050524">
    <property type="entry name" value="APC_YAT"/>
</dbReference>
<evidence type="ECO:0000313" key="7">
    <source>
        <dbReference type="EMBL" id="RMZ46279.1"/>
    </source>
</evidence>
<feature type="domain" description="Amino acid permease/ SLC12A" evidence="6">
    <location>
        <begin position="129"/>
        <end position="205"/>
    </location>
</feature>
<evidence type="ECO:0000256" key="1">
    <source>
        <dbReference type="ARBA" id="ARBA00004141"/>
    </source>
</evidence>
<protein>
    <recommendedName>
        <fullName evidence="6">Amino acid permease/ SLC12A domain-containing protein</fullName>
    </recommendedName>
</protein>
<gene>
    <name evidence="7" type="ORF">CA14_008155</name>
</gene>
<evidence type="ECO:0000256" key="2">
    <source>
        <dbReference type="ARBA" id="ARBA00022692"/>
    </source>
</evidence>
<dbReference type="GO" id="GO:0015171">
    <property type="term" value="F:amino acid transmembrane transporter activity"/>
    <property type="evidence" value="ECO:0007669"/>
    <property type="project" value="TreeGrafter"/>
</dbReference>
<dbReference type="GO" id="GO:0016020">
    <property type="term" value="C:membrane"/>
    <property type="evidence" value="ECO:0007669"/>
    <property type="project" value="UniProtKB-SubCell"/>
</dbReference>
<feature type="transmembrane region" description="Helical" evidence="5">
    <location>
        <begin position="142"/>
        <end position="164"/>
    </location>
</feature>
<feature type="transmembrane region" description="Helical" evidence="5">
    <location>
        <begin position="176"/>
        <end position="195"/>
    </location>
</feature>
<dbReference type="EMBL" id="QQZZ01000034">
    <property type="protein sequence ID" value="RMZ46279.1"/>
    <property type="molecule type" value="Genomic_DNA"/>
</dbReference>
<evidence type="ECO:0000259" key="6">
    <source>
        <dbReference type="Pfam" id="PF00324"/>
    </source>
</evidence>
<feature type="domain" description="Amino acid permease/ SLC12A" evidence="6">
    <location>
        <begin position="2"/>
        <end position="93"/>
    </location>
</feature>
<comment type="caution">
    <text evidence="7">The sequence shown here is derived from an EMBL/GenBank/DDBJ whole genome shotgun (WGS) entry which is preliminary data.</text>
</comment>
<keyword evidence="3 5" id="KW-1133">Transmembrane helix</keyword>
<dbReference type="PANTHER" id="PTHR43341">
    <property type="entry name" value="AMINO ACID PERMEASE"/>
    <property type="match status" value="1"/>
</dbReference>
<dbReference type="Pfam" id="PF00324">
    <property type="entry name" value="AA_permease"/>
    <property type="match status" value="2"/>
</dbReference>
<keyword evidence="4 5" id="KW-0472">Membrane</keyword>
<dbReference type="AlphaFoldDB" id="A0AB74CIJ8"/>